<name>D6WUN6_TRICA</name>
<keyword evidence="4" id="KW-0496">Mitochondrion</keyword>
<dbReference type="HOGENOM" id="CLU_643025_0_0_1"/>
<keyword evidence="3" id="KW-0689">Ribosomal protein</keyword>
<evidence type="ECO:0000259" key="7">
    <source>
        <dbReference type="Pfam" id="PF10484"/>
    </source>
</evidence>
<dbReference type="AlphaFoldDB" id="D6WUN6"/>
<dbReference type="GO" id="GO:0003735">
    <property type="term" value="F:structural constituent of ribosome"/>
    <property type="evidence" value="ECO:0007669"/>
    <property type="project" value="InterPro"/>
</dbReference>
<gene>
    <name evidence="8" type="primary">AUGUSTUS-3.0.2_05391</name>
    <name evidence="8" type="ORF">TcasGA2_TC005391</name>
</gene>
<sequence>MAQSRLERIGTIYTRAQGLIKSGGVRWEDRPLWFDIYEAFPPKEEPNYDRPAPNIPIKQIFYEEDKIRAIFHRNNKKIGATHLLDTKYKTLTQKFIESYTTIQAQYGESATEEQIYKEAIDLLKKSHQEVKKEEDDVSLSTAFKESMKEQKAKLKINVVDIFKSYEQSTYSHIFYTGSIETIPPSITYPSICTSPSFHLSEKPSVSKCDSELIHYGELQSMYIKSQTFTADHLAPLTIRTSQLVLSLLKRHLGQIVSDIHAGTLKMPDKVVEKFGAASARNPNQQTDTYTIQRRMITHFVSLLHVHEMVLTYLKQRRIEQALDLIKQIAVSHALKGITVTEFRLVDWFIVNYLIKNKVSTDENINHLMLYLSTLSNYIVRYFESQSVRHTMLRDMTSVKVNDRSNKARENYRLMKQWTSRIEHSRGQIKDLIDKLLADQARMQEAREAEIRSIDTQTLKEKDFIMRFFVRKKPTESRSTSHSHQEKAST</sequence>
<dbReference type="InterPro" id="IPR059242">
    <property type="entry name" value="mS23_dom"/>
</dbReference>
<keyword evidence="5" id="KW-0687">Ribonucleoprotein</keyword>
<dbReference type="GO" id="GO:0006412">
    <property type="term" value="P:translation"/>
    <property type="evidence" value="ECO:0007669"/>
    <property type="project" value="InterPro"/>
</dbReference>
<dbReference type="InterPro" id="IPR019520">
    <property type="entry name" value="Ribosomal_mS23_met"/>
</dbReference>
<dbReference type="PANTHER" id="PTHR15925:SF2">
    <property type="entry name" value="SMALL RIBOSOMAL SUBUNIT PROTEIN MS23"/>
    <property type="match status" value="1"/>
</dbReference>
<accession>D6WUN6</accession>
<dbReference type="Proteomes" id="UP000007266">
    <property type="component" value="Linkage group 8"/>
</dbReference>
<evidence type="ECO:0000256" key="5">
    <source>
        <dbReference type="ARBA" id="ARBA00023274"/>
    </source>
</evidence>
<evidence type="ECO:0000256" key="1">
    <source>
        <dbReference type="ARBA" id="ARBA00004173"/>
    </source>
</evidence>
<evidence type="ECO:0000256" key="3">
    <source>
        <dbReference type="ARBA" id="ARBA00022980"/>
    </source>
</evidence>
<reference evidence="8 9" key="1">
    <citation type="journal article" date="2008" name="Nature">
        <title>The genome of the model beetle and pest Tribolium castaneum.</title>
        <authorList>
            <consortium name="Tribolium Genome Sequencing Consortium"/>
            <person name="Richards S."/>
            <person name="Gibbs R.A."/>
            <person name="Weinstock G.M."/>
            <person name="Brown S.J."/>
            <person name="Denell R."/>
            <person name="Beeman R.W."/>
            <person name="Gibbs R."/>
            <person name="Beeman R.W."/>
            <person name="Brown S.J."/>
            <person name="Bucher G."/>
            <person name="Friedrich M."/>
            <person name="Grimmelikhuijzen C.J."/>
            <person name="Klingler M."/>
            <person name="Lorenzen M."/>
            <person name="Richards S."/>
            <person name="Roth S."/>
            <person name="Schroder R."/>
            <person name="Tautz D."/>
            <person name="Zdobnov E.M."/>
            <person name="Muzny D."/>
            <person name="Gibbs R.A."/>
            <person name="Weinstock G.M."/>
            <person name="Attaway T."/>
            <person name="Bell S."/>
            <person name="Buhay C.J."/>
            <person name="Chandrabose M.N."/>
            <person name="Chavez D."/>
            <person name="Clerk-Blankenburg K.P."/>
            <person name="Cree A."/>
            <person name="Dao M."/>
            <person name="Davis C."/>
            <person name="Chacko J."/>
            <person name="Dinh H."/>
            <person name="Dugan-Rocha S."/>
            <person name="Fowler G."/>
            <person name="Garner T.T."/>
            <person name="Garnes J."/>
            <person name="Gnirke A."/>
            <person name="Hawes A."/>
            <person name="Hernandez J."/>
            <person name="Hines S."/>
            <person name="Holder M."/>
            <person name="Hume J."/>
            <person name="Jhangiani S.N."/>
            <person name="Joshi V."/>
            <person name="Khan Z.M."/>
            <person name="Jackson L."/>
            <person name="Kovar C."/>
            <person name="Kowis A."/>
            <person name="Lee S."/>
            <person name="Lewis L.R."/>
            <person name="Margolis J."/>
            <person name="Morgan M."/>
            <person name="Nazareth L.V."/>
            <person name="Nguyen N."/>
            <person name="Okwuonu G."/>
            <person name="Parker D."/>
            <person name="Richards S."/>
            <person name="Ruiz S.J."/>
            <person name="Santibanez J."/>
            <person name="Savard J."/>
            <person name="Scherer S.E."/>
            <person name="Schneider B."/>
            <person name="Sodergren E."/>
            <person name="Tautz D."/>
            <person name="Vattahil S."/>
            <person name="Villasana D."/>
            <person name="White C.S."/>
            <person name="Wright R."/>
            <person name="Park Y."/>
            <person name="Beeman R.W."/>
            <person name="Lord J."/>
            <person name="Oppert B."/>
            <person name="Lorenzen M."/>
            <person name="Brown S."/>
            <person name="Wang L."/>
            <person name="Savard J."/>
            <person name="Tautz D."/>
            <person name="Richards S."/>
            <person name="Weinstock G."/>
            <person name="Gibbs R.A."/>
            <person name="Liu Y."/>
            <person name="Worley K."/>
            <person name="Weinstock G."/>
            <person name="Elsik C.G."/>
            <person name="Reese J.T."/>
            <person name="Elhaik E."/>
            <person name="Landan G."/>
            <person name="Graur D."/>
            <person name="Arensburger P."/>
            <person name="Atkinson P."/>
            <person name="Beeman R.W."/>
            <person name="Beidler J."/>
            <person name="Brown S.J."/>
            <person name="Demuth J.P."/>
            <person name="Drury D.W."/>
            <person name="Du Y.Z."/>
            <person name="Fujiwara H."/>
            <person name="Lorenzen M."/>
            <person name="Maselli V."/>
            <person name="Osanai M."/>
            <person name="Park Y."/>
            <person name="Robertson H.M."/>
            <person name="Tu Z."/>
            <person name="Wang J.J."/>
            <person name="Wang S."/>
            <person name="Richards S."/>
            <person name="Song H."/>
            <person name="Zhang L."/>
            <person name="Sodergren E."/>
            <person name="Werner D."/>
            <person name="Stanke M."/>
            <person name="Morgenstern B."/>
            <person name="Solovyev V."/>
            <person name="Kosarev P."/>
            <person name="Brown G."/>
            <person name="Chen H.C."/>
            <person name="Ermolaeva O."/>
            <person name="Hlavina W."/>
            <person name="Kapustin Y."/>
            <person name="Kiryutin B."/>
            <person name="Kitts P."/>
            <person name="Maglott D."/>
            <person name="Pruitt K."/>
            <person name="Sapojnikov V."/>
            <person name="Souvorov A."/>
            <person name="Mackey A.J."/>
            <person name="Waterhouse R.M."/>
            <person name="Wyder S."/>
            <person name="Zdobnov E.M."/>
            <person name="Zdobnov E.M."/>
            <person name="Wyder S."/>
            <person name="Kriventseva E.V."/>
            <person name="Kadowaki T."/>
            <person name="Bork P."/>
            <person name="Aranda M."/>
            <person name="Bao R."/>
            <person name="Beermann A."/>
            <person name="Berns N."/>
            <person name="Bolognesi R."/>
            <person name="Bonneton F."/>
            <person name="Bopp D."/>
            <person name="Brown S.J."/>
            <person name="Bucher G."/>
            <person name="Butts T."/>
            <person name="Chaumot A."/>
            <person name="Denell R.E."/>
            <person name="Ferrier D.E."/>
            <person name="Friedrich M."/>
            <person name="Gordon C.M."/>
            <person name="Jindra M."/>
            <person name="Klingler M."/>
            <person name="Lan Q."/>
            <person name="Lattorff H.M."/>
            <person name="Laudet V."/>
            <person name="von Levetsow C."/>
            <person name="Liu Z."/>
            <person name="Lutz R."/>
            <person name="Lynch J.A."/>
            <person name="da Fonseca R.N."/>
            <person name="Posnien N."/>
            <person name="Reuter R."/>
            <person name="Roth S."/>
            <person name="Savard J."/>
            <person name="Schinko J.B."/>
            <person name="Schmitt C."/>
            <person name="Schoppmeier M."/>
            <person name="Schroder R."/>
            <person name="Shippy T.D."/>
            <person name="Simonnet F."/>
            <person name="Marques-Souza H."/>
            <person name="Tautz D."/>
            <person name="Tomoyasu Y."/>
            <person name="Trauner J."/>
            <person name="Van der Zee M."/>
            <person name="Vervoort M."/>
            <person name="Wittkopp N."/>
            <person name="Wimmer E.A."/>
            <person name="Yang X."/>
            <person name="Jones A.K."/>
            <person name="Sattelle D.B."/>
            <person name="Ebert P.R."/>
            <person name="Nelson D."/>
            <person name="Scott J.G."/>
            <person name="Beeman R.W."/>
            <person name="Muthukrishnan S."/>
            <person name="Kramer K.J."/>
            <person name="Arakane Y."/>
            <person name="Beeman R.W."/>
            <person name="Zhu Q."/>
            <person name="Hogenkamp D."/>
            <person name="Dixit R."/>
            <person name="Oppert B."/>
            <person name="Jiang H."/>
            <person name="Zou Z."/>
            <person name="Marshall J."/>
            <person name="Elpidina E."/>
            <person name="Vinokurov K."/>
            <person name="Oppert C."/>
            <person name="Zou Z."/>
            <person name="Evans J."/>
            <person name="Lu Z."/>
            <person name="Zhao P."/>
            <person name="Sumathipala N."/>
            <person name="Altincicek B."/>
            <person name="Vilcinskas A."/>
            <person name="Williams M."/>
            <person name="Hultmark D."/>
            <person name="Hetru C."/>
            <person name="Jiang H."/>
            <person name="Grimmelikhuijzen C.J."/>
            <person name="Hauser F."/>
            <person name="Cazzamali G."/>
            <person name="Williamson M."/>
            <person name="Park Y."/>
            <person name="Li B."/>
            <person name="Tanaka Y."/>
            <person name="Predel R."/>
            <person name="Neupert S."/>
            <person name="Schachtner J."/>
            <person name="Verleyen P."/>
            <person name="Raible F."/>
            <person name="Bork P."/>
            <person name="Friedrich M."/>
            <person name="Walden K.K."/>
            <person name="Robertson H.M."/>
            <person name="Angeli S."/>
            <person name="Foret S."/>
            <person name="Bucher G."/>
            <person name="Schuetz S."/>
            <person name="Maleszka R."/>
            <person name="Wimmer E.A."/>
            <person name="Beeman R.W."/>
            <person name="Lorenzen M."/>
            <person name="Tomoyasu Y."/>
            <person name="Miller S.C."/>
            <person name="Grossmann D."/>
            <person name="Bucher G."/>
        </authorList>
    </citation>
    <scope>NUCLEOTIDE SEQUENCE [LARGE SCALE GENOMIC DNA]</scope>
    <source>
        <strain evidence="8 9">Georgia GA2</strain>
    </source>
</reference>
<protein>
    <recommendedName>
        <fullName evidence="6">Small ribosomal subunit protein mS23</fullName>
    </recommendedName>
</protein>
<dbReference type="PANTHER" id="PTHR15925">
    <property type="entry name" value="MITOCHONDRIAL RIBOSOMAL PROTEIN S23"/>
    <property type="match status" value="1"/>
</dbReference>
<organism evidence="8 9">
    <name type="scientific">Tribolium castaneum</name>
    <name type="common">Red flour beetle</name>
    <dbReference type="NCBI Taxonomy" id="7070"/>
    <lineage>
        <taxon>Eukaryota</taxon>
        <taxon>Metazoa</taxon>
        <taxon>Ecdysozoa</taxon>
        <taxon>Arthropoda</taxon>
        <taxon>Hexapoda</taxon>
        <taxon>Insecta</taxon>
        <taxon>Pterygota</taxon>
        <taxon>Neoptera</taxon>
        <taxon>Endopterygota</taxon>
        <taxon>Coleoptera</taxon>
        <taxon>Polyphaga</taxon>
        <taxon>Cucujiformia</taxon>
        <taxon>Tenebrionidae</taxon>
        <taxon>Tenebrionidae incertae sedis</taxon>
        <taxon>Tribolium</taxon>
    </lineage>
</organism>
<reference evidence="8 9" key="2">
    <citation type="journal article" date="2010" name="Nucleic Acids Res.">
        <title>BeetleBase in 2010: revisions to provide comprehensive genomic information for Tribolium castaneum.</title>
        <authorList>
            <person name="Kim H.S."/>
            <person name="Murphy T."/>
            <person name="Xia J."/>
            <person name="Caragea D."/>
            <person name="Park Y."/>
            <person name="Beeman R.W."/>
            <person name="Lorenzen M.D."/>
            <person name="Butcher S."/>
            <person name="Manak J.R."/>
            <person name="Brown S.J."/>
        </authorList>
    </citation>
    <scope>GENOME REANNOTATION</scope>
    <source>
        <strain evidence="8 9">Georgia GA2</strain>
    </source>
</reference>
<dbReference type="STRING" id="7070.D6WUN6"/>
<evidence type="ECO:0000256" key="4">
    <source>
        <dbReference type="ARBA" id="ARBA00023128"/>
    </source>
</evidence>
<dbReference type="GO" id="GO:0005840">
    <property type="term" value="C:ribosome"/>
    <property type="evidence" value="ECO:0007669"/>
    <property type="project" value="InterPro"/>
</dbReference>
<evidence type="ECO:0000313" key="8">
    <source>
        <dbReference type="EMBL" id="EFA07822.2"/>
    </source>
</evidence>
<feature type="domain" description="Small ribosomal subunit protein mS23 conserved" evidence="7">
    <location>
        <begin position="2"/>
        <end position="127"/>
    </location>
</feature>
<evidence type="ECO:0000256" key="2">
    <source>
        <dbReference type="ARBA" id="ARBA00009864"/>
    </source>
</evidence>
<evidence type="ECO:0000256" key="6">
    <source>
        <dbReference type="ARBA" id="ARBA00035137"/>
    </source>
</evidence>
<evidence type="ECO:0000313" key="9">
    <source>
        <dbReference type="Proteomes" id="UP000007266"/>
    </source>
</evidence>
<dbReference type="GO" id="GO:0005739">
    <property type="term" value="C:mitochondrion"/>
    <property type="evidence" value="ECO:0000318"/>
    <property type="project" value="GO_Central"/>
</dbReference>
<dbReference type="EMBL" id="KQ971363">
    <property type="protein sequence ID" value="EFA07822.2"/>
    <property type="molecule type" value="Genomic_DNA"/>
</dbReference>
<comment type="subcellular location">
    <subcellularLocation>
        <location evidence="1">Mitochondrion</location>
    </subcellularLocation>
</comment>
<dbReference type="InParanoid" id="D6WUN6"/>
<keyword evidence="9" id="KW-1185">Reference proteome</keyword>
<proteinExistence type="inferred from homology"/>
<dbReference type="CDD" id="cd23701">
    <property type="entry name" value="At1g26750"/>
    <property type="match status" value="1"/>
</dbReference>
<dbReference type="InterPro" id="IPR023611">
    <property type="entry name" value="mS23_dom_met"/>
</dbReference>
<dbReference type="Pfam" id="PF10484">
    <property type="entry name" value="MRP-S23"/>
    <property type="match status" value="1"/>
</dbReference>
<comment type="similarity">
    <text evidence="2">Belongs to the mitochondrion-specific ribosomal protein mS23 family.</text>
</comment>